<gene>
    <name evidence="1" type="ORF">O4J56_25400</name>
</gene>
<dbReference type="EMBL" id="JAQFWQ010000100">
    <property type="protein sequence ID" value="MDA2814007.1"/>
    <property type="molecule type" value="Genomic_DNA"/>
</dbReference>
<evidence type="ECO:0000313" key="2">
    <source>
        <dbReference type="Proteomes" id="UP001527866"/>
    </source>
</evidence>
<protein>
    <recommendedName>
        <fullName evidence="3">YHS domain-containing protein</fullName>
    </recommendedName>
</protein>
<dbReference type="Proteomes" id="UP001527866">
    <property type="component" value="Unassembled WGS sequence"/>
</dbReference>
<accession>A0ABT4UAL2</accession>
<proteinExistence type="predicted"/>
<evidence type="ECO:0000313" key="1">
    <source>
        <dbReference type="EMBL" id="MDA2814007.1"/>
    </source>
</evidence>
<organism evidence="1 2">
    <name type="scientific">Nocardiopsis endophytica</name>
    <dbReference type="NCBI Taxonomy" id="3018445"/>
    <lineage>
        <taxon>Bacteria</taxon>
        <taxon>Bacillati</taxon>
        <taxon>Actinomycetota</taxon>
        <taxon>Actinomycetes</taxon>
        <taxon>Streptosporangiales</taxon>
        <taxon>Nocardiopsidaceae</taxon>
        <taxon>Nocardiopsis</taxon>
    </lineage>
</organism>
<dbReference type="RefSeq" id="WP_270689233.1">
    <property type="nucleotide sequence ID" value="NZ_JAQFWQ010000100.1"/>
</dbReference>
<sequence length="211" mass="22940">MFLIEIAHPEGALSDEDRRTVAAEIVAGLVGAGEEEAAEETMRWARRMTHVAFRGLGGWTTGDGPVAEEAPPPVWVTVTLPEQWREESARHCMGWIRRAVRKVDEAHGWERTGGDLWINVVGVADGCIGLNGRPATGESVVEYMTADFRAAFEDGRVTLPEGRLLDPECGMQVANGPRAMTLEHDGVLYGFCAEGCRTAFAKRHGIEVPAA</sequence>
<evidence type="ECO:0008006" key="3">
    <source>
        <dbReference type="Google" id="ProtNLM"/>
    </source>
</evidence>
<comment type="caution">
    <text evidence="1">The sequence shown here is derived from an EMBL/GenBank/DDBJ whole genome shotgun (WGS) entry which is preliminary data.</text>
</comment>
<name>A0ABT4UAL2_9ACTN</name>
<keyword evidence="2" id="KW-1185">Reference proteome</keyword>
<reference evidence="1 2" key="1">
    <citation type="submission" date="2023-01" db="EMBL/GenBank/DDBJ databases">
        <title>Draft genome sequence of Nocardiopsis sp. RSe5-2 isolated from halophytes.</title>
        <authorList>
            <person name="Duangmal K."/>
            <person name="Chantavorakit T."/>
        </authorList>
    </citation>
    <scope>NUCLEOTIDE SEQUENCE [LARGE SCALE GENOMIC DNA]</scope>
    <source>
        <strain evidence="1 2">RSe5-2</strain>
    </source>
</reference>